<name>A0A2C6WPT9_9STAP</name>
<dbReference type="GO" id="GO:0030418">
    <property type="term" value="P:nicotianamine biosynthetic process"/>
    <property type="evidence" value="ECO:0007669"/>
    <property type="project" value="InterPro"/>
</dbReference>
<dbReference type="Proteomes" id="UP001056588">
    <property type="component" value="Chromosome"/>
</dbReference>
<reference evidence="3" key="3">
    <citation type="submission" date="2017-10" db="EMBL/GenBank/DDBJ databases">
        <authorList>
            <person name="Vrbovska V."/>
            <person name="Kovarovic V."/>
            <person name="Indrakova A."/>
        </authorList>
    </citation>
    <scope>NUCLEOTIDE SEQUENCE</scope>
    <source>
        <strain evidence="3">CCM 8730</strain>
    </source>
</reference>
<accession>A0A2C6WPT9</accession>
<evidence type="ECO:0000256" key="2">
    <source>
        <dbReference type="ARBA" id="ARBA00022691"/>
    </source>
</evidence>
<evidence type="ECO:0000313" key="3">
    <source>
        <dbReference type="EMBL" id="PHK50153.1"/>
    </source>
</evidence>
<dbReference type="GO" id="GO:0032259">
    <property type="term" value="P:methylation"/>
    <property type="evidence" value="ECO:0007669"/>
    <property type="project" value="UniProtKB-KW"/>
</dbReference>
<keyword evidence="2" id="KW-0949">S-adenosyl-L-methionine</keyword>
<dbReference type="Gene3D" id="3.40.50.150">
    <property type="entry name" value="Vaccinia Virus protein VP39"/>
    <property type="match status" value="1"/>
</dbReference>
<dbReference type="InterPro" id="IPR004298">
    <property type="entry name" value="Nicotian_synth"/>
</dbReference>
<sequence length="269" mass="30867">MININEQLEIYLKAFEQRYTEVVQNNENIHKLEELIERYSGFVLDQQYQQAYTSWLDIKEKQRMTQQLADISAKSVKLMEELRAQRLLNGEASTSQYFENIEHCINEEFGQCKVRANDKLLLVGSGAYPMTLIQVAKEIGAEVIGIDIDDTAVDLGQRVAKTLAPEANIHISNKTVAQLEDIDTVTHIIFSSTVPIKYQILDQLYALTNNQVVISMRYGNGFKALFNYPMEETNLKKWKCVHKQLRANQIFDVAIYRKSLVKAGVRNDV</sequence>
<dbReference type="PANTHER" id="PTHR32266:SF12">
    <property type="entry name" value="NICOTIANAMINE SYNTHASE 3"/>
    <property type="match status" value="1"/>
</dbReference>
<proteinExistence type="predicted"/>
<reference evidence="5" key="2">
    <citation type="submission" date="2017-10" db="EMBL/GenBank/DDBJ databases">
        <title>Staphylococcus edaphicus sp. nov., isolated in Antarctica, harbouring mecC gene and genomic islands essential in adaptation to extreme environment.</title>
        <authorList>
            <person name="Pantucek R."/>
            <person name="Sedlacek I."/>
            <person name="Indrakova A."/>
            <person name="Vrbovska V."/>
            <person name="Maslanova I."/>
            <person name="Kovarovic V."/>
            <person name="Svec P."/>
            <person name="Kralova S."/>
            <person name="Kristofova L."/>
            <person name="Keklakova J."/>
            <person name="Petras P."/>
            <person name="Doskar J."/>
        </authorList>
    </citation>
    <scope>NUCLEOTIDE SEQUENCE [LARGE SCALE GENOMIC DNA]</scope>
    <source>
        <strain evidence="5">CCM 5085</strain>
    </source>
</reference>
<organism evidence="3 5">
    <name type="scientific">Staphylococcus edaphicus</name>
    <dbReference type="NCBI Taxonomy" id="1955013"/>
    <lineage>
        <taxon>Bacteria</taxon>
        <taxon>Bacillati</taxon>
        <taxon>Bacillota</taxon>
        <taxon>Bacilli</taxon>
        <taxon>Bacillales</taxon>
        <taxon>Staphylococcaceae</taxon>
        <taxon>Staphylococcus</taxon>
    </lineage>
</organism>
<dbReference type="SUPFAM" id="SSF53335">
    <property type="entry name" value="S-adenosyl-L-methionine-dependent methyltransferases"/>
    <property type="match status" value="1"/>
</dbReference>
<dbReference type="GO" id="GO:0008168">
    <property type="term" value="F:methyltransferase activity"/>
    <property type="evidence" value="ECO:0007669"/>
    <property type="project" value="UniProtKB-KW"/>
</dbReference>
<dbReference type="Proteomes" id="UP000223828">
    <property type="component" value="Unassembled WGS sequence"/>
</dbReference>
<dbReference type="OrthoDB" id="1956540at2"/>
<keyword evidence="1" id="KW-0808">Transferase</keyword>
<dbReference type="RefSeq" id="WP_099089910.1">
    <property type="nucleotide sequence ID" value="NZ_CP093217.1"/>
</dbReference>
<dbReference type="InterPro" id="IPR029063">
    <property type="entry name" value="SAM-dependent_MTases_sf"/>
</dbReference>
<evidence type="ECO:0000313" key="5">
    <source>
        <dbReference type="Proteomes" id="UP000223828"/>
    </source>
</evidence>
<gene>
    <name evidence="4" type="primary">cntL</name>
    <name evidence="3" type="ORF">BTJ66_05125</name>
    <name evidence="4" type="ORF">MNY58_00460</name>
</gene>
<dbReference type="NCBIfam" id="NF033601">
    <property type="entry name" value="Sta_opine_CntL"/>
    <property type="match status" value="1"/>
</dbReference>
<evidence type="ECO:0000256" key="1">
    <source>
        <dbReference type="ARBA" id="ARBA00022679"/>
    </source>
</evidence>
<keyword evidence="6" id="KW-1185">Reference proteome</keyword>
<protein>
    <submittedName>
        <fullName evidence="3">SAM-dependent methyltransferase</fullName>
    </submittedName>
    <submittedName>
        <fullName evidence="4">Staphylopine biosynthesis enzyme CntL</fullName>
    </submittedName>
</protein>
<dbReference type="EMBL" id="MRZN01000005">
    <property type="protein sequence ID" value="PHK50153.1"/>
    <property type="molecule type" value="Genomic_DNA"/>
</dbReference>
<reference evidence="4" key="4">
    <citation type="submission" date="2022-03" db="EMBL/GenBank/DDBJ databases">
        <title>Complete Genome Sequence of Staphylococcus edaphicus strain CCM 8731.</title>
        <authorList>
            <person name="Rimmer C.O."/>
            <person name="Thomas J.C."/>
        </authorList>
    </citation>
    <scope>NUCLEOTIDE SEQUENCE</scope>
    <source>
        <strain evidence="4">CCM 8731</strain>
    </source>
</reference>
<dbReference type="AlphaFoldDB" id="A0A2C6WPT9"/>
<dbReference type="EMBL" id="CP093217">
    <property type="protein sequence ID" value="UQW82732.1"/>
    <property type="molecule type" value="Genomic_DNA"/>
</dbReference>
<dbReference type="GO" id="GO:0030410">
    <property type="term" value="F:nicotianamine synthase activity"/>
    <property type="evidence" value="ECO:0007669"/>
    <property type="project" value="InterPro"/>
</dbReference>
<evidence type="ECO:0000313" key="6">
    <source>
        <dbReference type="Proteomes" id="UP001056588"/>
    </source>
</evidence>
<evidence type="ECO:0000313" key="4">
    <source>
        <dbReference type="EMBL" id="UQW82732.1"/>
    </source>
</evidence>
<keyword evidence="3" id="KW-0489">Methyltransferase</keyword>
<reference evidence="3" key="1">
    <citation type="journal article" date="2017" name="Appl. Environ. Microbiol.">
        <title>Staphylococcus edaphicus sp. nov., isolated in Antarctica, harbours mecC gene and genomic islands with suspected role in adaptation to extreme environment.</title>
        <authorList>
            <person name="Pantucek R."/>
            <person name="Sedlacek I."/>
            <person name="Indrakova A."/>
            <person name="Vrbovska V."/>
            <person name="Maslanova I."/>
            <person name="Kovarovic V."/>
            <person name="Svec P."/>
            <person name="Kralova S."/>
            <person name="Kristofova L."/>
            <person name="Keklakova J."/>
            <person name="Petras P."/>
            <person name="Doskar J."/>
        </authorList>
    </citation>
    <scope>NUCLEOTIDE SEQUENCE</scope>
    <source>
        <strain evidence="3">CCM 8730</strain>
    </source>
</reference>
<dbReference type="PANTHER" id="PTHR32266">
    <property type="entry name" value="NICOTIANAMINE SYNTHASE 3"/>
    <property type="match status" value="1"/>
</dbReference>